<evidence type="ECO:0000313" key="2">
    <source>
        <dbReference type="Proteomes" id="UP000076983"/>
    </source>
</evidence>
<proteinExistence type="predicted"/>
<organism evidence="1 2">
    <name type="scientific">Mycoplasmopsis gallinarum</name>
    <dbReference type="NCBI Taxonomy" id="29557"/>
    <lineage>
        <taxon>Bacteria</taxon>
        <taxon>Bacillati</taxon>
        <taxon>Mycoplasmatota</taxon>
        <taxon>Mycoplasmoidales</taxon>
        <taxon>Metamycoplasmataceae</taxon>
        <taxon>Mycoplasmopsis</taxon>
    </lineage>
</organism>
<dbReference type="STRING" id="29557.MGALLINA_06080"/>
<dbReference type="EMBL" id="LVLH01000052">
    <property type="protein sequence ID" value="OAB48642.1"/>
    <property type="molecule type" value="Genomic_DNA"/>
</dbReference>
<dbReference type="RefSeq" id="WP_063626364.1">
    <property type="nucleotide sequence ID" value="NZ_LVLH01000052.1"/>
</dbReference>
<gene>
    <name evidence="1" type="ORF">MGALLINA_06080</name>
</gene>
<protein>
    <submittedName>
        <fullName evidence="1">Uncharacterized protein</fullName>
    </submittedName>
</protein>
<dbReference type="PATRIC" id="fig|29557.3.peg.623"/>
<comment type="caution">
    <text evidence="1">The sequence shown here is derived from an EMBL/GenBank/DDBJ whole genome shotgun (WGS) entry which is preliminary data.</text>
</comment>
<keyword evidence="2" id="KW-1185">Reference proteome</keyword>
<name>A0A168R6E2_9BACT</name>
<sequence>MQNDQDFATTDVREDKLRYLRPIAWLTFAADRQIAEPENGLGDLAINVGWAKNSLIILQKNSISAIEFINIVYRNLNQRKDMKKCL</sequence>
<accession>A0A168R6E2</accession>
<evidence type="ECO:0000313" key="1">
    <source>
        <dbReference type="EMBL" id="OAB48642.1"/>
    </source>
</evidence>
<reference evidence="1 2" key="1">
    <citation type="submission" date="2016-03" db="EMBL/GenBank/DDBJ databases">
        <title>Genome sequence of Mycoplasma gallinarum strain Mgn_IPT.</title>
        <authorList>
            <person name="Yacoub E."/>
            <person name="Sirand-Pugnet P."/>
            <person name="Barre A."/>
            <person name="Maurier F."/>
            <person name="Blanchard A."/>
            <person name="Ben Abdelmoumen B.M."/>
        </authorList>
    </citation>
    <scope>NUCLEOTIDE SEQUENCE [LARGE SCALE GENOMIC DNA]</scope>
    <source>
        <strain evidence="1 2">Mgn_IPT</strain>
    </source>
</reference>
<dbReference type="AlphaFoldDB" id="A0A168R6E2"/>
<dbReference type="Proteomes" id="UP000076983">
    <property type="component" value="Unassembled WGS sequence"/>
</dbReference>